<dbReference type="Pfam" id="PF13305">
    <property type="entry name" value="TetR_C_33"/>
    <property type="match status" value="1"/>
</dbReference>
<protein>
    <recommendedName>
        <fullName evidence="6">HTH tetR-type domain-containing protein</fullName>
    </recommendedName>
</protein>
<proteinExistence type="predicted"/>
<dbReference type="InterPro" id="IPR001647">
    <property type="entry name" value="HTH_TetR"/>
</dbReference>
<sequence>MSSESQNTQTRINDPKADWDSATPEQRREIIVDVAISILNEKDISHVTIRRVASQIGVGAMTLYTYVDGQQGLRTAILDRGFEIMDSHCDCDEHPKMNNHESWVEGCTNYVEFAVHYPNLYTLMFTHPLDQHELANIQSHFERWRHDVHEYYSELGIKEEDMQPYVERTTRDCWVAMHGLASLIISQRLQLNEQEIRQQIETLIERLYIEPGQINE</sequence>
<keyword evidence="8" id="KW-1185">Reference proteome</keyword>
<evidence type="ECO:0000313" key="7">
    <source>
        <dbReference type="EMBL" id="QDU32997.1"/>
    </source>
</evidence>
<evidence type="ECO:0000256" key="5">
    <source>
        <dbReference type="SAM" id="MobiDB-lite"/>
    </source>
</evidence>
<gene>
    <name evidence="7" type="ORF">KS4_10360</name>
</gene>
<dbReference type="InterPro" id="IPR025996">
    <property type="entry name" value="MT1864/Rv1816-like_C"/>
</dbReference>
<dbReference type="InterPro" id="IPR036271">
    <property type="entry name" value="Tet_transcr_reg_TetR-rel_C_sf"/>
</dbReference>
<dbReference type="AlphaFoldDB" id="A0A517YRZ0"/>
<keyword evidence="2 4" id="KW-0238">DNA-binding</keyword>
<name>A0A517YRZ0_9BACT</name>
<dbReference type="SUPFAM" id="SSF48498">
    <property type="entry name" value="Tetracyclin repressor-like, C-terminal domain"/>
    <property type="match status" value="1"/>
</dbReference>
<dbReference type="Gene3D" id="1.10.357.10">
    <property type="entry name" value="Tetracycline Repressor, domain 2"/>
    <property type="match status" value="1"/>
</dbReference>
<dbReference type="PROSITE" id="PS50977">
    <property type="entry name" value="HTH_TETR_2"/>
    <property type="match status" value="1"/>
</dbReference>
<keyword evidence="3" id="KW-0804">Transcription</keyword>
<dbReference type="InterPro" id="IPR009057">
    <property type="entry name" value="Homeodomain-like_sf"/>
</dbReference>
<evidence type="ECO:0000256" key="1">
    <source>
        <dbReference type="ARBA" id="ARBA00023015"/>
    </source>
</evidence>
<evidence type="ECO:0000256" key="4">
    <source>
        <dbReference type="PROSITE-ProRule" id="PRU00335"/>
    </source>
</evidence>
<dbReference type="KEGG" id="pcor:KS4_10360"/>
<dbReference type="RefSeq" id="WP_145075418.1">
    <property type="nucleotide sequence ID" value="NZ_CP036425.1"/>
</dbReference>
<feature type="DNA-binding region" description="H-T-H motif" evidence="4">
    <location>
        <begin position="48"/>
        <end position="67"/>
    </location>
</feature>
<dbReference type="SUPFAM" id="SSF46689">
    <property type="entry name" value="Homeodomain-like"/>
    <property type="match status" value="1"/>
</dbReference>
<feature type="compositionally biased region" description="Basic and acidic residues" evidence="5">
    <location>
        <begin position="13"/>
        <end position="24"/>
    </location>
</feature>
<evidence type="ECO:0000313" key="8">
    <source>
        <dbReference type="Proteomes" id="UP000317369"/>
    </source>
</evidence>
<dbReference type="Proteomes" id="UP000317369">
    <property type="component" value="Chromosome"/>
</dbReference>
<evidence type="ECO:0000259" key="6">
    <source>
        <dbReference type="PROSITE" id="PS50977"/>
    </source>
</evidence>
<accession>A0A517YRZ0</accession>
<feature type="compositionally biased region" description="Polar residues" evidence="5">
    <location>
        <begin position="1"/>
        <end position="12"/>
    </location>
</feature>
<dbReference type="GO" id="GO:0003677">
    <property type="term" value="F:DNA binding"/>
    <property type="evidence" value="ECO:0007669"/>
    <property type="project" value="UniProtKB-UniRule"/>
</dbReference>
<keyword evidence="1" id="KW-0805">Transcription regulation</keyword>
<evidence type="ECO:0000256" key="2">
    <source>
        <dbReference type="ARBA" id="ARBA00023125"/>
    </source>
</evidence>
<organism evidence="7 8">
    <name type="scientific">Poriferisphaera corsica</name>
    <dbReference type="NCBI Taxonomy" id="2528020"/>
    <lineage>
        <taxon>Bacteria</taxon>
        <taxon>Pseudomonadati</taxon>
        <taxon>Planctomycetota</taxon>
        <taxon>Phycisphaerae</taxon>
        <taxon>Phycisphaerales</taxon>
        <taxon>Phycisphaeraceae</taxon>
        <taxon>Poriferisphaera</taxon>
    </lineage>
</organism>
<dbReference type="EMBL" id="CP036425">
    <property type="protein sequence ID" value="QDU32997.1"/>
    <property type="molecule type" value="Genomic_DNA"/>
</dbReference>
<dbReference type="OrthoDB" id="594604at2"/>
<feature type="domain" description="HTH tetR-type" evidence="6">
    <location>
        <begin position="25"/>
        <end position="85"/>
    </location>
</feature>
<reference evidence="7 8" key="1">
    <citation type="submission" date="2019-02" db="EMBL/GenBank/DDBJ databases">
        <title>Deep-cultivation of Planctomycetes and their phenomic and genomic characterization uncovers novel biology.</title>
        <authorList>
            <person name="Wiegand S."/>
            <person name="Jogler M."/>
            <person name="Boedeker C."/>
            <person name="Pinto D."/>
            <person name="Vollmers J."/>
            <person name="Rivas-Marin E."/>
            <person name="Kohn T."/>
            <person name="Peeters S.H."/>
            <person name="Heuer A."/>
            <person name="Rast P."/>
            <person name="Oberbeckmann S."/>
            <person name="Bunk B."/>
            <person name="Jeske O."/>
            <person name="Meyerdierks A."/>
            <person name="Storesund J.E."/>
            <person name="Kallscheuer N."/>
            <person name="Luecker S."/>
            <person name="Lage O.M."/>
            <person name="Pohl T."/>
            <person name="Merkel B.J."/>
            <person name="Hornburger P."/>
            <person name="Mueller R.-W."/>
            <person name="Bruemmer F."/>
            <person name="Labrenz M."/>
            <person name="Spormann A.M."/>
            <person name="Op den Camp H."/>
            <person name="Overmann J."/>
            <person name="Amann R."/>
            <person name="Jetten M.S.M."/>
            <person name="Mascher T."/>
            <person name="Medema M.H."/>
            <person name="Devos D.P."/>
            <person name="Kaster A.-K."/>
            <person name="Ovreas L."/>
            <person name="Rohde M."/>
            <person name="Galperin M.Y."/>
            <person name="Jogler C."/>
        </authorList>
    </citation>
    <scope>NUCLEOTIDE SEQUENCE [LARGE SCALE GENOMIC DNA]</scope>
    <source>
        <strain evidence="7 8">KS4</strain>
    </source>
</reference>
<evidence type="ECO:0000256" key="3">
    <source>
        <dbReference type="ARBA" id="ARBA00023163"/>
    </source>
</evidence>
<feature type="region of interest" description="Disordered" evidence="5">
    <location>
        <begin position="1"/>
        <end position="24"/>
    </location>
</feature>